<dbReference type="Gene3D" id="3.30.1540.10">
    <property type="entry name" value="formyl-coa transferase, domain 3"/>
    <property type="match status" value="1"/>
</dbReference>
<keyword evidence="3" id="KW-1185">Reference proteome</keyword>
<dbReference type="EMBL" id="JTDK01000011">
    <property type="protein sequence ID" value="KHK97228.1"/>
    <property type="molecule type" value="Genomic_DNA"/>
</dbReference>
<dbReference type="InterPro" id="IPR044855">
    <property type="entry name" value="CoA-Trfase_III_dom3_sf"/>
</dbReference>
<dbReference type="STRING" id="1348253.LK09_12470"/>
<protein>
    <submittedName>
        <fullName evidence="2">CoA-transferase</fullName>
    </submittedName>
</protein>
<dbReference type="PANTHER" id="PTHR48207">
    <property type="entry name" value="SUCCINATE--HYDROXYMETHYLGLUTARATE COA-TRANSFERASE"/>
    <property type="match status" value="1"/>
</dbReference>
<dbReference type="OrthoDB" id="9797653at2"/>
<sequence>MSGITVLDLGRALAGPFCTALLADLGATIIKVEGLGGDTARTWPPFEDAHSLYFDSVNRGKRSVCVDFYSTEGRDILHRLVAGSDVLIENFRAGTLAKMGLDTDTLHRLNPDLVVASVTAFGDRGPLRDAPGLDQVVQGMSGLTSVTGPDAQHTYRFGVSIVDITSGLTCAIGVLAGLLGRSRGVDVRHVSTSLLETAMALGTFQGQQALSLGIEPVPQGNAHPSIAPCGVFRTGSSDLTIAVASDRHWRAFCRIIDAEHLLADERFLDEPARLANRRELTEQIESRLASAGAEHWVELFHGAGIPCGPINGYLAAFDSEQVRALELVQSVRRNDDTLLRLVRGPISVNEQPPRVGSAPPQLGEHTHEVLRELGYDDGEIGDLTVRGIVRAGVSDD</sequence>
<accession>A0A0B2A6Q2</accession>
<gene>
    <name evidence="2" type="ORF">LK09_12470</name>
</gene>
<name>A0A0B2A6Q2_9MICO</name>
<dbReference type="GO" id="GO:0008410">
    <property type="term" value="F:CoA-transferase activity"/>
    <property type="evidence" value="ECO:0007669"/>
    <property type="project" value="TreeGrafter"/>
</dbReference>
<dbReference type="InterPro" id="IPR023606">
    <property type="entry name" value="CoA-Trfase_III_dom_1_sf"/>
</dbReference>
<dbReference type="Pfam" id="PF02515">
    <property type="entry name" value="CoA_transf_3"/>
    <property type="match status" value="1"/>
</dbReference>
<dbReference type="AlphaFoldDB" id="A0A0B2A6Q2"/>
<dbReference type="Gene3D" id="3.40.50.10540">
    <property type="entry name" value="Crotonobetainyl-coa:carnitine coa-transferase, domain 1"/>
    <property type="match status" value="1"/>
</dbReference>
<dbReference type="PANTHER" id="PTHR48207:SF3">
    <property type="entry name" value="SUCCINATE--HYDROXYMETHYLGLUTARATE COA-TRANSFERASE"/>
    <property type="match status" value="1"/>
</dbReference>
<dbReference type="SUPFAM" id="SSF89796">
    <property type="entry name" value="CoA-transferase family III (CaiB/BaiF)"/>
    <property type="match status" value="1"/>
</dbReference>
<dbReference type="Proteomes" id="UP000031030">
    <property type="component" value="Unassembled WGS sequence"/>
</dbReference>
<reference evidence="2 3" key="1">
    <citation type="submission" date="2014-11" db="EMBL/GenBank/DDBJ databases">
        <title>Genome sequence of Microbacterium mangrovi MUSC 115(T).</title>
        <authorList>
            <person name="Lee L.-H."/>
        </authorList>
    </citation>
    <scope>NUCLEOTIDE SEQUENCE [LARGE SCALE GENOMIC DNA]</scope>
    <source>
        <strain evidence="2 3">MUSC 115</strain>
    </source>
</reference>
<keyword evidence="1 2" id="KW-0808">Transferase</keyword>
<dbReference type="InterPro" id="IPR050483">
    <property type="entry name" value="CoA-transferase_III_domain"/>
</dbReference>
<organism evidence="2 3">
    <name type="scientific">Microbacterium mangrovi</name>
    <dbReference type="NCBI Taxonomy" id="1348253"/>
    <lineage>
        <taxon>Bacteria</taxon>
        <taxon>Bacillati</taxon>
        <taxon>Actinomycetota</taxon>
        <taxon>Actinomycetes</taxon>
        <taxon>Micrococcales</taxon>
        <taxon>Microbacteriaceae</taxon>
        <taxon>Microbacterium</taxon>
    </lineage>
</organism>
<dbReference type="InterPro" id="IPR003673">
    <property type="entry name" value="CoA-Trfase_fam_III"/>
</dbReference>
<proteinExistence type="predicted"/>
<comment type="caution">
    <text evidence="2">The sequence shown here is derived from an EMBL/GenBank/DDBJ whole genome shotgun (WGS) entry which is preliminary data.</text>
</comment>
<evidence type="ECO:0000313" key="2">
    <source>
        <dbReference type="EMBL" id="KHK97228.1"/>
    </source>
</evidence>
<evidence type="ECO:0000256" key="1">
    <source>
        <dbReference type="ARBA" id="ARBA00022679"/>
    </source>
</evidence>
<evidence type="ECO:0000313" key="3">
    <source>
        <dbReference type="Proteomes" id="UP000031030"/>
    </source>
</evidence>